<sequence length="44" mass="5169">MKIVINSYTSRKLTSGDVFMDYLGRFDKVAKEYIKRNKNKGPKK</sequence>
<dbReference type="RefSeq" id="WP_003417542.1">
    <property type="nucleotide sequence ID" value="NZ_BEHB01000003.1"/>
</dbReference>
<accession>A0AAX3H2W3</accession>
<evidence type="ECO:0000313" key="2">
    <source>
        <dbReference type="Proteomes" id="UP000346772"/>
    </source>
</evidence>
<evidence type="ECO:0000313" key="1">
    <source>
        <dbReference type="EMBL" id="VFD54142.1"/>
    </source>
</evidence>
<name>A0AAX3H2W3_CLODI</name>
<gene>
    <name evidence="1" type="ORF">SAMEA1710456_01625</name>
</gene>
<protein>
    <submittedName>
        <fullName evidence="1">Uncharacterized protein</fullName>
    </submittedName>
</protein>
<comment type="caution">
    <text evidence="1">The sequence shown here is derived from an EMBL/GenBank/DDBJ whole genome shotgun (WGS) entry which is preliminary data.</text>
</comment>
<reference evidence="1 2" key="1">
    <citation type="submission" date="2019-02" db="EMBL/GenBank/DDBJ databases">
        <authorList>
            <consortium name="Pathogen Informatics"/>
        </authorList>
    </citation>
    <scope>NUCLEOTIDE SEQUENCE [LARGE SCALE GENOMIC DNA]</scope>
    <source>
        <strain evidence="1 2">078GUE027</strain>
    </source>
</reference>
<dbReference type="EMBL" id="CAADAT010000008">
    <property type="protein sequence ID" value="VFD54142.1"/>
    <property type="molecule type" value="Genomic_DNA"/>
</dbReference>
<proteinExistence type="predicted"/>
<organism evidence="1 2">
    <name type="scientific">Clostridioides difficile</name>
    <name type="common">Peptoclostridium difficile</name>
    <dbReference type="NCBI Taxonomy" id="1496"/>
    <lineage>
        <taxon>Bacteria</taxon>
        <taxon>Bacillati</taxon>
        <taxon>Bacillota</taxon>
        <taxon>Clostridia</taxon>
        <taxon>Peptostreptococcales</taxon>
        <taxon>Peptostreptococcaceae</taxon>
        <taxon>Clostridioides</taxon>
    </lineage>
</organism>
<dbReference type="Proteomes" id="UP000346772">
    <property type="component" value="Unassembled WGS sequence"/>
</dbReference>
<dbReference type="AlphaFoldDB" id="A0AAX3H2W3"/>